<reference evidence="2 3" key="1">
    <citation type="submission" date="2022-12" db="EMBL/GenBank/DDBJ databases">
        <title>Sphingomonas abieness sp. nov., an endophytic bacterium isolated from Abies koreana.</title>
        <authorList>
            <person name="Jiang L."/>
            <person name="Lee J."/>
        </authorList>
    </citation>
    <scope>NUCLEOTIDE SEQUENCE [LARGE SCALE GENOMIC DNA]</scope>
    <source>
        <strain evidence="3">PAMB 00755</strain>
    </source>
</reference>
<evidence type="ECO:0000313" key="2">
    <source>
        <dbReference type="EMBL" id="WBO23778.1"/>
    </source>
</evidence>
<gene>
    <name evidence="2" type="ORF">PBT88_06550</name>
</gene>
<dbReference type="EMBL" id="CP115174">
    <property type="protein sequence ID" value="WBO23778.1"/>
    <property type="molecule type" value="Genomic_DNA"/>
</dbReference>
<feature type="compositionally biased region" description="Low complexity" evidence="1">
    <location>
        <begin position="55"/>
        <end position="71"/>
    </location>
</feature>
<organism evidence="2 3">
    <name type="scientific">Sphingomonas abietis</name>
    <dbReference type="NCBI Taxonomy" id="3012344"/>
    <lineage>
        <taxon>Bacteria</taxon>
        <taxon>Pseudomonadati</taxon>
        <taxon>Pseudomonadota</taxon>
        <taxon>Alphaproteobacteria</taxon>
        <taxon>Sphingomonadales</taxon>
        <taxon>Sphingomonadaceae</taxon>
        <taxon>Sphingomonas</taxon>
    </lineage>
</organism>
<feature type="region of interest" description="Disordered" evidence="1">
    <location>
        <begin position="83"/>
        <end position="106"/>
    </location>
</feature>
<feature type="region of interest" description="Disordered" evidence="1">
    <location>
        <begin position="50"/>
        <end position="71"/>
    </location>
</feature>
<evidence type="ECO:0000256" key="1">
    <source>
        <dbReference type="SAM" id="MobiDB-lite"/>
    </source>
</evidence>
<keyword evidence="3" id="KW-1185">Reference proteome</keyword>
<proteinExistence type="predicted"/>
<dbReference type="Proteomes" id="UP001210865">
    <property type="component" value="Chromosome"/>
</dbReference>
<name>A0ABY7NQW8_9SPHN</name>
<evidence type="ECO:0000313" key="3">
    <source>
        <dbReference type="Proteomes" id="UP001210865"/>
    </source>
</evidence>
<dbReference type="RefSeq" id="WP_270078409.1">
    <property type="nucleotide sequence ID" value="NZ_CP115174.1"/>
</dbReference>
<feature type="compositionally biased region" description="Low complexity" evidence="1">
    <location>
        <begin position="83"/>
        <end position="94"/>
    </location>
</feature>
<accession>A0ABY7NQW8</accession>
<protein>
    <submittedName>
        <fullName evidence="2">Uncharacterized protein</fullName>
    </submittedName>
</protein>
<sequence length="106" mass="10381">MRFRPSGISALRALARSERAGVSVIGVTMSGGDAINGRNAPSHLTSIALSGGAGTSAKATTSSTSTTTTGGAQVKAGTLTYGTTASGSTTAAQTKKSRPACYPSIS</sequence>